<dbReference type="InterPro" id="IPR037185">
    <property type="entry name" value="EmrE-like"/>
</dbReference>
<evidence type="ECO:0000256" key="1">
    <source>
        <dbReference type="ARBA" id="ARBA00007362"/>
    </source>
</evidence>
<proteinExistence type="inferred from homology"/>
<protein>
    <submittedName>
        <fullName evidence="4">DMT family transporter</fullName>
    </submittedName>
</protein>
<dbReference type="AlphaFoldDB" id="A0A4R9BXS7"/>
<evidence type="ECO:0000313" key="4">
    <source>
        <dbReference type="EMBL" id="TFD93051.1"/>
    </source>
</evidence>
<gene>
    <name evidence="4" type="ORF">E3T61_05640</name>
</gene>
<dbReference type="OrthoDB" id="4630069at2"/>
<feature type="transmembrane region" description="Helical" evidence="2">
    <location>
        <begin position="124"/>
        <end position="143"/>
    </location>
</feature>
<name>A0A4R9BXS7_9MICO</name>
<feature type="transmembrane region" description="Helical" evidence="2">
    <location>
        <begin position="95"/>
        <end position="112"/>
    </location>
</feature>
<dbReference type="Proteomes" id="UP000298468">
    <property type="component" value="Unassembled WGS sequence"/>
</dbReference>
<reference evidence="4 5" key="1">
    <citation type="submission" date="2019-03" db="EMBL/GenBank/DDBJ databases">
        <title>Genomics of glacier-inhabiting Cryobacterium strains.</title>
        <authorList>
            <person name="Liu Q."/>
            <person name="Xin Y.-H."/>
        </authorList>
    </citation>
    <scope>NUCLEOTIDE SEQUENCE [LARGE SCALE GENOMIC DNA]</scope>
    <source>
        <strain evidence="4 5">Sr59</strain>
    </source>
</reference>
<dbReference type="GO" id="GO:0016020">
    <property type="term" value="C:membrane"/>
    <property type="evidence" value="ECO:0007669"/>
    <property type="project" value="InterPro"/>
</dbReference>
<feature type="domain" description="EamA" evidence="3">
    <location>
        <begin position="3"/>
        <end position="115"/>
    </location>
</feature>
<dbReference type="EMBL" id="SOHM01000009">
    <property type="protein sequence ID" value="TFD93051.1"/>
    <property type="molecule type" value="Genomic_DNA"/>
</dbReference>
<feature type="transmembrane region" description="Helical" evidence="2">
    <location>
        <begin position="227"/>
        <end position="248"/>
    </location>
</feature>
<sequence length="339" mass="35000">MTKGISFGAGAGLLWGLAFVLPALAPGWSAVAITTGRYLVYGVVSVGIVLLLNRRPAGGVDAILRHWRPALAFAVTGNVGYYLLLVVAIQAVGAPVVTVVIGSLPVVIATVSNVRDHTYRWRRLAIPLLLVGTGLAVVSVPELLASEDIAPLSVAIGLIAAIGAVALWTAYGVSNADFLERNPEVGGSLWAAIVGVFTGILAVLLIPVALVTGVWSAPTPPTGANVSMLLAVSVILGLVVSWGGTWLWNEGSSRLPTVLAGLLIAVETISGYVYAYILEARLPTVLEATGFGLVIVGVVVIARMRRAKKTSTAAAAIDGMTATATLPVPPHPQAARSMR</sequence>
<dbReference type="RefSeq" id="WP_134639925.1">
    <property type="nucleotide sequence ID" value="NZ_SOHM01000009.1"/>
</dbReference>
<comment type="similarity">
    <text evidence="1">Belongs to the EamA transporter family.</text>
</comment>
<keyword evidence="2" id="KW-1133">Transmembrane helix</keyword>
<dbReference type="InterPro" id="IPR000620">
    <property type="entry name" value="EamA_dom"/>
</dbReference>
<dbReference type="Pfam" id="PF00892">
    <property type="entry name" value="EamA"/>
    <property type="match status" value="1"/>
</dbReference>
<comment type="caution">
    <text evidence="4">The sequence shown here is derived from an EMBL/GenBank/DDBJ whole genome shotgun (WGS) entry which is preliminary data.</text>
</comment>
<keyword evidence="2" id="KW-0472">Membrane</keyword>
<feature type="transmembrane region" description="Helical" evidence="2">
    <location>
        <begin position="189"/>
        <end position="215"/>
    </location>
</feature>
<feature type="transmembrane region" description="Helical" evidence="2">
    <location>
        <begin position="255"/>
        <end position="278"/>
    </location>
</feature>
<organism evidence="4 5">
    <name type="scientific">Cryobacterium lactosi</name>
    <dbReference type="NCBI Taxonomy" id="1259202"/>
    <lineage>
        <taxon>Bacteria</taxon>
        <taxon>Bacillati</taxon>
        <taxon>Actinomycetota</taxon>
        <taxon>Actinomycetes</taxon>
        <taxon>Micrococcales</taxon>
        <taxon>Microbacteriaceae</taxon>
        <taxon>Cryobacterium</taxon>
    </lineage>
</organism>
<accession>A0A4R9BXS7</accession>
<feature type="transmembrane region" description="Helical" evidence="2">
    <location>
        <begin position="39"/>
        <end position="57"/>
    </location>
</feature>
<feature type="transmembrane region" description="Helical" evidence="2">
    <location>
        <begin position="69"/>
        <end position="89"/>
    </location>
</feature>
<keyword evidence="5" id="KW-1185">Reference proteome</keyword>
<feature type="transmembrane region" description="Helical" evidence="2">
    <location>
        <begin position="149"/>
        <end position="168"/>
    </location>
</feature>
<evidence type="ECO:0000259" key="3">
    <source>
        <dbReference type="Pfam" id="PF00892"/>
    </source>
</evidence>
<dbReference type="SUPFAM" id="SSF103481">
    <property type="entry name" value="Multidrug resistance efflux transporter EmrE"/>
    <property type="match status" value="1"/>
</dbReference>
<feature type="transmembrane region" description="Helical" evidence="2">
    <location>
        <begin position="284"/>
        <end position="302"/>
    </location>
</feature>
<evidence type="ECO:0000313" key="5">
    <source>
        <dbReference type="Proteomes" id="UP000298468"/>
    </source>
</evidence>
<keyword evidence="2" id="KW-0812">Transmembrane</keyword>
<evidence type="ECO:0000256" key="2">
    <source>
        <dbReference type="SAM" id="Phobius"/>
    </source>
</evidence>